<dbReference type="AlphaFoldDB" id="D6PCF6"/>
<feature type="domain" description="Neutral/alkaline non-lysosomal ceramidase N-terminal" evidence="1">
    <location>
        <begin position="1"/>
        <end position="132"/>
    </location>
</feature>
<evidence type="ECO:0000313" key="2">
    <source>
        <dbReference type="EMBL" id="ADD93407.1"/>
    </source>
</evidence>
<accession>D6PCF6</accession>
<reference evidence="2" key="1">
    <citation type="journal article" date="2010" name="ISME J.">
        <title>Metagenome of the Mediterranean deep chlorophyll maximum studied by direct and fosmid library 454 pyrosequencing.</title>
        <authorList>
            <person name="Ghai R."/>
            <person name="Martin-Cuadrado A.B."/>
            <person name="Molto A.G."/>
            <person name="Heredia I.G."/>
            <person name="Cabrera R."/>
            <person name="Martin J."/>
            <person name="Verdu M."/>
            <person name="Deschamps P."/>
            <person name="Moreira D."/>
            <person name="Lopez-Garcia P."/>
            <person name="Mira A."/>
            <person name="Rodriguez-Valera F."/>
        </authorList>
    </citation>
    <scope>NUCLEOTIDE SEQUENCE</scope>
</reference>
<proteinExistence type="predicted"/>
<organism evidence="2">
    <name type="scientific">uncultured marine bacterium MedDCM-OCT-S04-C102</name>
    <dbReference type="NCBI Taxonomy" id="743048"/>
    <lineage>
        <taxon>Bacteria</taxon>
        <taxon>environmental samples</taxon>
    </lineage>
</organism>
<dbReference type="InterPro" id="IPR031329">
    <property type="entry name" value="NEUT/ALK_ceramidase_N"/>
</dbReference>
<evidence type="ECO:0000259" key="1">
    <source>
        <dbReference type="Pfam" id="PF04734"/>
    </source>
</evidence>
<sequence length="176" mass="19454">MAGYGARKGADFEGVHDSIWVRAVVFDNGKTLSAYVSMDLLIVPPNLEQSKISDNLGINSDNIFFTASHTHSSIGGYLEGLAGNIFGGKYDQKNLDFITSRTREAIRDAMQDLKKSKLGYGSIYAADFITNRLVGDSLGTYDPFLRIIKIVRDDGKKASIFLIRLTQHVLDTDKEI</sequence>
<dbReference type="Pfam" id="PF04734">
    <property type="entry name" value="Ceramidase_alk"/>
    <property type="match status" value="1"/>
</dbReference>
<dbReference type="EMBL" id="GU942981">
    <property type="protein sequence ID" value="ADD93407.1"/>
    <property type="molecule type" value="Genomic_DNA"/>
</dbReference>
<name>D6PCF6_9BACT</name>
<protein>
    <recommendedName>
        <fullName evidence="1">Neutral/alkaline non-lysosomal ceramidase N-terminal domain-containing protein</fullName>
    </recommendedName>
</protein>